<proteinExistence type="predicted"/>
<reference evidence="2" key="2">
    <citation type="journal article" date="2015" name="Fish Shellfish Immunol.">
        <title>Early steps in the European eel (Anguilla anguilla)-Vibrio vulnificus interaction in the gills: Role of the RtxA13 toxin.</title>
        <authorList>
            <person name="Callol A."/>
            <person name="Pajuelo D."/>
            <person name="Ebbesson L."/>
            <person name="Teles M."/>
            <person name="MacKenzie S."/>
            <person name="Amaro C."/>
        </authorList>
    </citation>
    <scope>NUCLEOTIDE SEQUENCE</scope>
</reference>
<dbReference type="AlphaFoldDB" id="A0A0E9VPI1"/>
<sequence length="20" mass="2234">MSDSVTNRRSLSGSAPRKER</sequence>
<evidence type="ECO:0000256" key="1">
    <source>
        <dbReference type="SAM" id="MobiDB-lite"/>
    </source>
</evidence>
<dbReference type="EMBL" id="GBXM01028528">
    <property type="protein sequence ID" value="JAH80049.1"/>
    <property type="molecule type" value="Transcribed_RNA"/>
</dbReference>
<organism evidence="2">
    <name type="scientific">Anguilla anguilla</name>
    <name type="common">European freshwater eel</name>
    <name type="synonym">Muraena anguilla</name>
    <dbReference type="NCBI Taxonomy" id="7936"/>
    <lineage>
        <taxon>Eukaryota</taxon>
        <taxon>Metazoa</taxon>
        <taxon>Chordata</taxon>
        <taxon>Craniata</taxon>
        <taxon>Vertebrata</taxon>
        <taxon>Euteleostomi</taxon>
        <taxon>Actinopterygii</taxon>
        <taxon>Neopterygii</taxon>
        <taxon>Teleostei</taxon>
        <taxon>Anguilliformes</taxon>
        <taxon>Anguillidae</taxon>
        <taxon>Anguilla</taxon>
    </lineage>
</organism>
<feature type="region of interest" description="Disordered" evidence="1">
    <location>
        <begin position="1"/>
        <end position="20"/>
    </location>
</feature>
<name>A0A0E9VPI1_ANGAN</name>
<evidence type="ECO:0000313" key="2">
    <source>
        <dbReference type="EMBL" id="JAH80049.1"/>
    </source>
</evidence>
<reference evidence="2" key="1">
    <citation type="submission" date="2014-11" db="EMBL/GenBank/DDBJ databases">
        <authorList>
            <person name="Amaro Gonzalez C."/>
        </authorList>
    </citation>
    <scope>NUCLEOTIDE SEQUENCE</scope>
</reference>
<accession>A0A0E9VPI1</accession>
<feature type="compositionally biased region" description="Polar residues" evidence="1">
    <location>
        <begin position="1"/>
        <end position="13"/>
    </location>
</feature>
<protein>
    <submittedName>
        <fullName evidence="2">Uncharacterized protein</fullName>
    </submittedName>
</protein>